<dbReference type="AlphaFoldDB" id="A0A839K1K6"/>
<dbReference type="GO" id="GO:0009100">
    <property type="term" value="P:glycoprotein metabolic process"/>
    <property type="evidence" value="ECO:0007669"/>
    <property type="project" value="UniProtKB-ARBA"/>
</dbReference>
<dbReference type="InterPro" id="IPR007074">
    <property type="entry name" value="LicD/FKTN/FKRP_NTP_transf"/>
</dbReference>
<evidence type="ECO:0000313" key="3">
    <source>
        <dbReference type="Proteomes" id="UP000574276"/>
    </source>
</evidence>
<evidence type="ECO:0000259" key="1">
    <source>
        <dbReference type="Pfam" id="PF04991"/>
    </source>
</evidence>
<gene>
    <name evidence="2" type="ORF">H0486_10440</name>
</gene>
<dbReference type="Proteomes" id="UP000574276">
    <property type="component" value="Unassembled WGS sequence"/>
</dbReference>
<keyword evidence="3" id="KW-1185">Reference proteome</keyword>
<protein>
    <submittedName>
        <fullName evidence="2">LicD family protein</fullName>
    </submittedName>
</protein>
<accession>A0A839K1K6</accession>
<dbReference type="InterPro" id="IPR052942">
    <property type="entry name" value="LPS_cholinephosphotransferase"/>
</dbReference>
<sequence>MNNLQLESVHKVQLEIANEVKRICDKYNIKYFMIAGTLLGAVRHKGFIPWDDDLDIGMLRNDYNRFIKLAAKDLKEIYYLETWYTSSGYGLPYAKIRKNKTKYIEKNAKDVKCHPGIFIDIFPFDNVPYNKALRLMQEYWLKFYQHLILEQCIYQISFKFKGIKGLIYTMLKKKVKGLGVKELKEKYEAISKRYNKKQTEYVVAVGGSYGYKKEVIRFTWISQIEELEFEGHLFKAPKGYKDYLTNLYGDYMTPPSIDKRSNRHCIIELKL</sequence>
<organism evidence="2 3">
    <name type="scientific">Variimorphobacter saccharofermentans</name>
    <dbReference type="NCBI Taxonomy" id="2755051"/>
    <lineage>
        <taxon>Bacteria</taxon>
        <taxon>Bacillati</taxon>
        <taxon>Bacillota</taxon>
        <taxon>Clostridia</taxon>
        <taxon>Lachnospirales</taxon>
        <taxon>Lachnospiraceae</taxon>
        <taxon>Variimorphobacter</taxon>
    </lineage>
</organism>
<comment type="caution">
    <text evidence="2">The sequence shown here is derived from an EMBL/GenBank/DDBJ whole genome shotgun (WGS) entry which is preliminary data.</text>
</comment>
<dbReference type="PANTHER" id="PTHR43404:SF2">
    <property type="entry name" value="LIPOPOLYSACCHARIDE CHOLINEPHOSPHOTRANSFERASE LICD"/>
    <property type="match status" value="1"/>
</dbReference>
<reference evidence="2 3" key="1">
    <citation type="submission" date="2020-07" db="EMBL/GenBank/DDBJ databases">
        <title>Characterization and genome sequencing of isolate MD1, a novel member within the family Lachnospiraceae.</title>
        <authorList>
            <person name="Rettenmaier R."/>
            <person name="Di Bello L."/>
            <person name="Zinser C."/>
            <person name="Scheitz K."/>
            <person name="Liebl W."/>
            <person name="Zverlov V."/>
        </authorList>
    </citation>
    <scope>NUCLEOTIDE SEQUENCE [LARGE SCALE GENOMIC DNA]</scope>
    <source>
        <strain evidence="2 3">MD1</strain>
    </source>
</reference>
<evidence type="ECO:0000313" key="2">
    <source>
        <dbReference type="EMBL" id="MBB2183297.1"/>
    </source>
</evidence>
<proteinExistence type="predicted"/>
<name>A0A839K1K6_9FIRM</name>
<dbReference type="Pfam" id="PF04991">
    <property type="entry name" value="LicD"/>
    <property type="match status" value="1"/>
</dbReference>
<dbReference type="RefSeq" id="WP_228352966.1">
    <property type="nucleotide sequence ID" value="NZ_JACEGA010000001.1"/>
</dbReference>
<dbReference type="EMBL" id="JACEGA010000001">
    <property type="protein sequence ID" value="MBB2183297.1"/>
    <property type="molecule type" value="Genomic_DNA"/>
</dbReference>
<dbReference type="PANTHER" id="PTHR43404">
    <property type="entry name" value="LIPOPOLYSACCHARIDE CHOLINEPHOSPHOTRANSFERASE LICD"/>
    <property type="match status" value="1"/>
</dbReference>
<feature type="domain" description="LicD/FKTN/FKRP nucleotidyltransferase" evidence="1">
    <location>
        <begin position="24"/>
        <end position="249"/>
    </location>
</feature>